<keyword evidence="1" id="KW-1133">Transmembrane helix</keyword>
<reference evidence="2" key="1">
    <citation type="submission" date="2020-03" db="EMBL/GenBank/DDBJ databases">
        <title>The deep terrestrial virosphere.</title>
        <authorList>
            <person name="Holmfeldt K."/>
            <person name="Nilsson E."/>
            <person name="Simone D."/>
            <person name="Lopez-Fernandez M."/>
            <person name="Wu X."/>
            <person name="de Brujin I."/>
            <person name="Lundin D."/>
            <person name="Andersson A."/>
            <person name="Bertilsson S."/>
            <person name="Dopson M."/>
        </authorList>
    </citation>
    <scope>NUCLEOTIDE SEQUENCE</scope>
    <source>
        <strain evidence="2">MM415B03829</strain>
    </source>
</reference>
<sequence length="83" mass="9659">MTPNLRRKTDKLTATTIIVLIVQAVAILWFVFKVDSRSLANTEWIKENKAITVAVARIEEKLEGFGNQFDKFSKRIDRFMETR</sequence>
<name>A0A6M3LN88_9ZZZZ</name>
<evidence type="ECO:0000256" key="1">
    <source>
        <dbReference type="SAM" id="Phobius"/>
    </source>
</evidence>
<accession>A0A6M3LN88</accession>
<feature type="transmembrane region" description="Helical" evidence="1">
    <location>
        <begin position="12"/>
        <end position="32"/>
    </location>
</feature>
<gene>
    <name evidence="2" type="ORF">MM415B03829_0012</name>
</gene>
<keyword evidence="1" id="KW-0472">Membrane</keyword>
<protein>
    <submittedName>
        <fullName evidence="2">Uncharacterized protein</fullName>
    </submittedName>
</protein>
<keyword evidence="1" id="KW-0812">Transmembrane</keyword>
<dbReference type="EMBL" id="MT143240">
    <property type="protein sequence ID" value="QJA94541.1"/>
    <property type="molecule type" value="Genomic_DNA"/>
</dbReference>
<organism evidence="2">
    <name type="scientific">viral metagenome</name>
    <dbReference type="NCBI Taxonomy" id="1070528"/>
    <lineage>
        <taxon>unclassified sequences</taxon>
        <taxon>metagenomes</taxon>
        <taxon>organismal metagenomes</taxon>
    </lineage>
</organism>
<proteinExistence type="predicted"/>
<dbReference type="AlphaFoldDB" id="A0A6M3LN88"/>
<evidence type="ECO:0000313" key="2">
    <source>
        <dbReference type="EMBL" id="QJA94541.1"/>
    </source>
</evidence>